<sequence>MQLLRSGPSPFVRKVLVTLHETSQYDDVEHIDVATTPLTPDSKLIAANPVGKIPALVRSDGPTIYDSRVICRFLDARAGGGLYPEHRIWDTLTLEATADGILDAAVLMVYETRFRPEEKVMMEWVEGQWGKVSRALDALNTRWMSHLNGRMDMGHIAVACALGYLDLRHDARSWRTGRDGLAAWFDTFSKRDSMVASQPDP</sequence>
<dbReference type="InterPro" id="IPR036249">
    <property type="entry name" value="Thioredoxin-like_sf"/>
</dbReference>
<dbReference type="GO" id="GO:0016740">
    <property type="term" value="F:transferase activity"/>
    <property type="evidence" value="ECO:0007669"/>
    <property type="project" value="UniProtKB-KW"/>
</dbReference>
<reference evidence="2 3" key="1">
    <citation type="submission" date="2014-03" db="EMBL/GenBank/DDBJ databases">
        <title>The draft genome sequence of Marivita geojedonensis KCTC 23882.</title>
        <authorList>
            <person name="Lai Q."/>
            <person name="Shao Z."/>
        </authorList>
    </citation>
    <scope>NUCLEOTIDE SEQUENCE [LARGE SCALE GENOMIC DNA]</scope>
    <source>
        <strain evidence="2 3">DPG-138</strain>
    </source>
</reference>
<proteinExistence type="predicted"/>
<gene>
    <name evidence="2" type="ORF">MGEO_03665</name>
</gene>
<dbReference type="Pfam" id="PF13410">
    <property type="entry name" value="GST_C_2"/>
    <property type="match status" value="1"/>
</dbReference>
<evidence type="ECO:0000259" key="1">
    <source>
        <dbReference type="PROSITE" id="PS50404"/>
    </source>
</evidence>
<evidence type="ECO:0000313" key="3">
    <source>
        <dbReference type="Proteomes" id="UP000193926"/>
    </source>
</evidence>
<dbReference type="Gene3D" id="1.20.1050.10">
    <property type="match status" value="1"/>
</dbReference>
<accession>A0A1X4NP93</accession>
<dbReference type="SUPFAM" id="SSF47616">
    <property type="entry name" value="GST C-terminal domain-like"/>
    <property type="match status" value="1"/>
</dbReference>
<dbReference type="EMBL" id="JFKC01000002">
    <property type="protein sequence ID" value="OSQ52489.1"/>
    <property type="molecule type" value="Genomic_DNA"/>
</dbReference>
<dbReference type="Gene3D" id="3.40.30.10">
    <property type="entry name" value="Glutaredoxin"/>
    <property type="match status" value="1"/>
</dbReference>
<name>A0A1X4NP93_9RHOB</name>
<dbReference type="STRING" id="1123756.MGEO_03665"/>
<dbReference type="InterPro" id="IPR036282">
    <property type="entry name" value="Glutathione-S-Trfase_C_sf"/>
</dbReference>
<dbReference type="CDD" id="cd03049">
    <property type="entry name" value="GST_N_3"/>
    <property type="match status" value="1"/>
</dbReference>
<dbReference type="PROSITE" id="PS50404">
    <property type="entry name" value="GST_NTER"/>
    <property type="match status" value="1"/>
</dbReference>
<dbReference type="Proteomes" id="UP000193926">
    <property type="component" value="Unassembled WGS sequence"/>
</dbReference>
<evidence type="ECO:0000313" key="2">
    <source>
        <dbReference type="EMBL" id="OSQ52489.1"/>
    </source>
</evidence>
<dbReference type="RefSeq" id="WP_085635366.1">
    <property type="nucleotide sequence ID" value="NZ_JFKC01000002.1"/>
</dbReference>
<feature type="domain" description="GST N-terminal" evidence="1">
    <location>
        <begin position="1"/>
        <end position="82"/>
    </location>
</feature>
<dbReference type="Pfam" id="PF13409">
    <property type="entry name" value="GST_N_2"/>
    <property type="match status" value="1"/>
</dbReference>
<comment type="caution">
    <text evidence="2">The sequence shown here is derived from an EMBL/GenBank/DDBJ whole genome shotgun (WGS) entry which is preliminary data.</text>
</comment>
<protein>
    <submittedName>
        <fullName evidence="2">Glutathione S-transferase</fullName>
    </submittedName>
</protein>
<dbReference type="InterPro" id="IPR004045">
    <property type="entry name" value="Glutathione_S-Trfase_N"/>
</dbReference>
<keyword evidence="2" id="KW-0808">Transferase</keyword>
<dbReference type="SUPFAM" id="SSF52833">
    <property type="entry name" value="Thioredoxin-like"/>
    <property type="match status" value="1"/>
</dbReference>
<dbReference type="CDD" id="cd03205">
    <property type="entry name" value="GST_C_6"/>
    <property type="match status" value="1"/>
</dbReference>
<keyword evidence="3" id="KW-1185">Reference proteome</keyword>
<organism evidence="2 3">
    <name type="scientific">Marivita geojedonensis</name>
    <dbReference type="NCBI Taxonomy" id="1123756"/>
    <lineage>
        <taxon>Bacteria</taxon>
        <taxon>Pseudomonadati</taxon>
        <taxon>Pseudomonadota</taxon>
        <taxon>Alphaproteobacteria</taxon>
        <taxon>Rhodobacterales</taxon>
        <taxon>Roseobacteraceae</taxon>
        <taxon>Marivita</taxon>
    </lineage>
</organism>
<dbReference type="OrthoDB" id="9795329at2"/>
<dbReference type="AlphaFoldDB" id="A0A1X4NP93"/>